<reference evidence="1" key="1">
    <citation type="submission" date="2019-06" db="EMBL/GenBank/DDBJ databases">
        <authorList>
            <person name="Murdoch R.W."/>
            <person name="Fathepure B."/>
        </authorList>
    </citation>
    <scope>NUCLEOTIDE SEQUENCE</scope>
</reference>
<organism evidence="1">
    <name type="scientific">uncultured organism</name>
    <dbReference type="NCBI Taxonomy" id="155900"/>
    <lineage>
        <taxon>unclassified sequences</taxon>
        <taxon>environmental samples</taxon>
    </lineage>
</organism>
<dbReference type="AlphaFoldDB" id="A0A5B8RBL2"/>
<name>A0A5B8RBL2_9ZZZZ</name>
<sequence>MDEAVPEGPGPDTSLTLELVDDIRRVPAAAWNALEGSGNPFLRHEFLATLEAYDAVGETVGWLPHHLVLRDHHGDIVAAAPAYLKTHSWGEFVFDFAWADAYARHGLDYYPKLVVAVPWTPATGPRLLLSPGGDAERLSRALFDGAREWAGRSGVSSVHWLFLTAVEADRAEAAGYAHRLGCQFHWHNNGYGDFDDFLAALTSKRRKNIRRERRLVADAGLRMRTVHGDEADADLWRAMHRFYCNTFHERGNVPVLSEACMAALGRSLGRRVVLFVAERNDRPIAAAMCLRDGETLYGRYWGCDEVVDALHFETCYYQGIDYCIREGLRCFEPGAQGEHKVPRGFMPTLTHSVHHLHEPAFRRAVSEFLGRERPAVKAYAEELTLSGPYRQSD</sequence>
<dbReference type="Pfam" id="PF04339">
    <property type="entry name" value="FemAB_like"/>
    <property type="match status" value="1"/>
</dbReference>
<evidence type="ECO:0000313" key="1">
    <source>
        <dbReference type="EMBL" id="QEA04752.1"/>
    </source>
</evidence>
<accession>A0A5B8RBL2</accession>
<evidence type="ECO:0008006" key="2">
    <source>
        <dbReference type="Google" id="ProtNLM"/>
    </source>
</evidence>
<dbReference type="InterPro" id="IPR016181">
    <property type="entry name" value="Acyl_CoA_acyltransferase"/>
</dbReference>
<dbReference type="SUPFAM" id="SSF55729">
    <property type="entry name" value="Acyl-CoA N-acyltransferases (Nat)"/>
    <property type="match status" value="1"/>
</dbReference>
<gene>
    <name evidence="1" type="ORF">KBTEX_01060</name>
</gene>
<dbReference type="InterPro" id="IPR007434">
    <property type="entry name" value="FemAB-like"/>
</dbReference>
<protein>
    <recommendedName>
        <fullName evidence="2">Peptidogalycan biosysnthesis/recognition</fullName>
    </recommendedName>
</protein>
<dbReference type="Gene3D" id="3.40.630.30">
    <property type="match status" value="1"/>
</dbReference>
<dbReference type="PANTHER" id="PTHR47017:SF1">
    <property type="entry name" value="ACYL-COA"/>
    <property type="match status" value="1"/>
</dbReference>
<dbReference type="PANTHER" id="PTHR47017">
    <property type="entry name" value="ACYL-COA"/>
    <property type="match status" value="1"/>
</dbReference>
<proteinExistence type="predicted"/>
<dbReference type="EMBL" id="MN079088">
    <property type="protein sequence ID" value="QEA04752.1"/>
    <property type="molecule type" value="Genomic_DNA"/>
</dbReference>